<dbReference type="Gene3D" id="1.10.800.10">
    <property type="entry name" value="Aromatic amino acid hydroxylase"/>
    <property type="match status" value="1"/>
</dbReference>
<evidence type="ECO:0000256" key="9">
    <source>
        <dbReference type="ARBA" id="ARBA00023004"/>
    </source>
</evidence>
<evidence type="ECO:0000256" key="1">
    <source>
        <dbReference type="ARBA" id="ARBA00001060"/>
    </source>
</evidence>
<evidence type="ECO:0000256" key="14">
    <source>
        <dbReference type="SAM" id="MobiDB-lite"/>
    </source>
</evidence>
<keyword evidence="11" id="KW-0585">Phenylalanine catabolism</keyword>
<dbReference type="NCBIfam" id="NF008877">
    <property type="entry name" value="PRK11913.1-2"/>
    <property type="match status" value="1"/>
</dbReference>
<dbReference type="EC" id="1.14.16.1" evidence="5"/>
<dbReference type="PANTHER" id="PTHR11473">
    <property type="entry name" value="AROMATIC AMINO ACID HYDROXYLASE"/>
    <property type="match status" value="1"/>
</dbReference>
<dbReference type="EMBL" id="NSJF01000002">
    <property type="protein sequence ID" value="PAT35199.1"/>
    <property type="molecule type" value="Genomic_DNA"/>
</dbReference>
<feature type="binding site" evidence="13">
    <location>
        <position position="182"/>
    </location>
    <ligand>
        <name>Fe cation</name>
        <dbReference type="ChEBI" id="CHEBI:24875"/>
    </ligand>
</feature>
<protein>
    <recommendedName>
        <fullName evidence="6">Phenylalanine-4-hydroxylase</fullName>
        <ecNumber evidence="5">1.14.16.1</ecNumber>
    </recommendedName>
    <alternativeName>
        <fullName evidence="12">Phe-4-monooxygenase</fullName>
    </alternativeName>
</protein>
<dbReference type="PROSITE" id="PS00367">
    <property type="entry name" value="BH4_AAA_HYDROXYL_1"/>
    <property type="match status" value="1"/>
</dbReference>
<keyword evidence="9 13" id="KW-0408">Iron</keyword>
<dbReference type="CDD" id="cd03348">
    <property type="entry name" value="pro_PheOH"/>
    <property type="match status" value="1"/>
</dbReference>
<organism evidence="16 17">
    <name type="scientific">Vandammella animalimorsus</name>
    <dbReference type="NCBI Taxonomy" id="2029117"/>
    <lineage>
        <taxon>Bacteria</taxon>
        <taxon>Pseudomonadati</taxon>
        <taxon>Pseudomonadota</taxon>
        <taxon>Betaproteobacteria</taxon>
        <taxon>Burkholderiales</taxon>
        <taxon>Comamonadaceae</taxon>
        <taxon>Vandammella</taxon>
    </lineage>
</organism>
<dbReference type="GO" id="GO:0006559">
    <property type="term" value="P:L-phenylalanine catabolic process"/>
    <property type="evidence" value="ECO:0007669"/>
    <property type="project" value="UniProtKB-UniPathway"/>
</dbReference>
<evidence type="ECO:0000256" key="4">
    <source>
        <dbReference type="ARBA" id="ARBA00009712"/>
    </source>
</evidence>
<feature type="domain" description="Biopterin-dependent aromatic amino acid hydroxylase family profile" evidence="15">
    <location>
        <begin position="1"/>
        <end position="305"/>
    </location>
</feature>
<evidence type="ECO:0000313" key="17">
    <source>
        <dbReference type="Proteomes" id="UP000217999"/>
    </source>
</evidence>
<name>A0A2A2AC81_9BURK</name>
<evidence type="ECO:0000256" key="12">
    <source>
        <dbReference type="ARBA" id="ARBA00029922"/>
    </source>
</evidence>
<accession>A0A2A2AC81</accession>
<sequence length="314" mass="35403">MNAAPEKTKHGLAAGLEAAPANPDWTIDQGWEHYSAEEHGVWKTLFERQSKLLPGRACRAFVEGMRQLPMRADEIPDFRRLSDVLMKHTGWQVVAVPGLVPDDVFFDHLANRRFPAGQFIRKPHELDYLEEPDVFHDVFGHVPMLMNPALADFIQAYGAGGMRAKELGVLDKLARVYWYTVEFGLLQEDGGLRIYGAGIASSRTESLFCLEDASPNRIRFDLERVMRTRYRIDDFQESYFVIRDLDELLELAQIDFAPIYQRVGQAGDLQPGEVLESDLLFTRGNGDYHRARRAAANADTEADTEADTDAGANA</sequence>
<dbReference type="NCBIfam" id="TIGR01267">
    <property type="entry name" value="Phe4hydrox_mono"/>
    <property type="match status" value="1"/>
</dbReference>
<gene>
    <name evidence="16" type="ORF">CK620_04670</name>
</gene>
<evidence type="ECO:0000256" key="6">
    <source>
        <dbReference type="ARBA" id="ARBA00020276"/>
    </source>
</evidence>
<evidence type="ECO:0000256" key="8">
    <source>
        <dbReference type="ARBA" id="ARBA00023002"/>
    </source>
</evidence>
<evidence type="ECO:0000259" key="15">
    <source>
        <dbReference type="PROSITE" id="PS51410"/>
    </source>
</evidence>
<dbReference type="InterPro" id="IPR036951">
    <property type="entry name" value="ArAA_hydroxylase_sf"/>
</dbReference>
<feature type="region of interest" description="Disordered" evidence="14">
    <location>
        <begin position="295"/>
        <end position="314"/>
    </location>
</feature>
<dbReference type="GO" id="GO:0005506">
    <property type="term" value="F:iron ion binding"/>
    <property type="evidence" value="ECO:0007669"/>
    <property type="project" value="InterPro"/>
</dbReference>
<dbReference type="InterPro" id="IPR019774">
    <property type="entry name" value="Aromatic-AA_hydroxylase_C"/>
</dbReference>
<keyword evidence="8" id="KW-0560">Oxidoreductase</keyword>
<comment type="similarity">
    <text evidence="4">Belongs to the biopterin-dependent aromatic amino acid hydroxylase family.</text>
</comment>
<dbReference type="InterPro" id="IPR005960">
    <property type="entry name" value="Phe-4-hydroxylase_mono"/>
</dbReference>
<dbReference type="Pfam" id="PF00351">
    <property type="entry name" value="Biopterin_H"/>
    <property type="match status" value="1"/>
</dbReference>
<feature type="binding site" evidence="13">
    <location>
        <position position="141"/>
    </location>
    <ligand>
        <name>Fe cation</name>
        <dbReference type="ChEBI" id="CHEBI:24875"/>
    </ligand>
</feature>
<comment type="caution">
    <text evidence="16">The sequence shown here is derived from an EMBL/GenBank/DDBJ whole genome shotgun (WGS) entry which is preliminary data.</text>
</comment>
<dbReference type="InterPro" id="IPR036329">
    <property type="entry name" value="Aro-AA_hydroxylase_C_sf"/>
</dbReference>
<proteinExistence type="inferred from homology"/>
<dbReference type="SUPFAM" id="SSF56534">
    <property type="entry name" value="Aromatic aminoacid monoxygenases, catalytic and oligomerization domains"/>
    <property type="match status" value="1"/>
</dbReference>
<dbReference type="Proteomes" id="UP000217999">
    <property type="component" value="Unassembled WGS sequence"/>
</dbReference>
<comment type="cofactor">
    <cofactor evidence="2 13">
        <name>Fe(2+)</name>
        <dbReference type="ChEBI" id="CHEBI:29033"/>
    </cofactor>
</comment>
<dbReference type="UniPathway" id="UPA00139">
    <property type="reaction ID" value="UER00337"/>
</dbReference>
<feature type="binding site" evidence="13">
    <location>
        <position position="136"/>
    </location>
    <ligand>
        <name>Fe cation</name>
        <dbReference type="ChEBI" id="CHEBI:24875"/>
    </ligand>
</feature>
<dbReference type="PANTHER" id="PTHR11473:SF24">
    <property type="entry name" value="PHENYLALANINE-4-HYDROXYLASE"/>
    <property type="match status" value="1"/>
</dbReference>
<dbReference type="PROSITE" id="PS51410">
    <property type="entry name" value="BH4_AAA_HYDROXYL_2"/>
    <property type="match status" value="1"/>
</dbReference>
<evidence type="ECO:0000256" key="11">
    <source>
        <dbReference type="ARBA" id="ARBA00023232"/>
    </source>
</evidence>
<dbReference type="InterPro" id="IPR001273">
    <property type="entry name" value="ArAA_hydroxylase"/>
</dbReference>
<dbReference type="PRINTS" id="PR00372">
    <property type="entry name" value="FYWHYDRXLASE"/>
</dbReference>
<dbReference type="InterPro" id="IPR018301">
    <property type="entry name" value="ArAA_hydroxylase_Fe/CU_BS"/>
</dbReference>
<evidence type="ECO:0000256" key="3">
    <source>
        <dbReference type="ARBA" id="ARBA00005088"/>
    </source>
</evidence>
<keyword evidence="10 16" id="KW-0503">Monooxygenase</keyword>
<comment type="catalytic activity">
    <reaction evidence="1">
        <text>(6R)-L-erythro-5,6,7,8-tetrahydrobiopterin + L-phenylalanine + O2 = (4aS,6R)-4a-hydroxy-L-erythro-5,6,7,8-tetrahydrobiopterin + L-tyrosine</text>
        <dbReference type="Rhea" id="RHEA:20273"/>
        <dbReference type="ChEBI" id="CHEBI:15379"/>
        <dbReference type="ChEBI" id="CHEBI:15642"/>
        <dbReference type="ChEBI" id="CHEBI:58095"/>
        <dbReference type="ChEBI" id="CHEBI:58315"/>
        <dbReference type="ChEBI" id="CHEBI:59560"/>
        <dbReference type="EC" id="1.14.16.1"/>
    </reaction>
</comment>
<evidence type="ECO:0000256" key="2">
    <source>
        <dbReference type="ARBA" id="ARBA00001954"/>
    </source>
</evidence>
<dbReference type="RefSeq" id="WP_095549322.1">
    <property type="nucleotide sequence ID" value="NZ_NSJF01000002.1"/>
</dbReference>
<evidence type="ECO:0000256" key="7">
    <source>
        <dbReference type="ARBA" id="ARBA00022723"/>
    </source>
</evidence>
<evidence type="ECO:0000256" key="5">
    <source>
        <dbReference type="ARBA" id="ARBA00011995"/>
    </source>
</evidence>
<evidence type="ECO:0000313" key="16">
    <source>
        <dbReference type="EMBL" id="PAT35199.1"/>
    </source>
</evidence>
<evidence type="ECO:0000256" key="10">
    <source>
        <dbReference type="ARBA" id="ARBA00023033"/>
    </source>
</evidence>
<evidence type="ECO:0000256" key="13">
    <source>
        <dbReference type="PIRSR" id="PIRSR601273-2"/>
    </source>
</evidence>
<dbReference type="GO" id="GO:0004505">
    <property type="term" value="F:phenylalanine 4-monooxygenase activity"/>
    <property type="evidence" value="ECO:0007669"/>
    <property type="project" value="UniProtKB-EC"/>
</dbReference>
<keyword evidence="7 13" id="KW-0479">Metal-binding</keyword>
<comment type="pathway">
    <text evidence="3">Amino-acid degradation; L-phenylalanine degradation; acetoacetate and fumarate from L-phenylalanine: step 1/6.</text>
</comment>
<dbReference type="AlphaFoldDB" id="A0A2A2AC81"/>
<reference evidence="16 17" key="1">
    <citation type="submission" date="2017-08" db="EMBL/GenBank/DDBJ databases">
        <title>WGS of Clinical strains of the CDC Group NO-1 linked to zoonotic infections in humans.</title>
        <authorList>
            <person name="Bernier A.-M."/>
            <person name="Bernard K."/>
        </authorList>
    </citation>
    <scope>NUCLEOTIDE SEQUENCE [LARGE SCALE GENOMIC DNA]</scope>
    <source>
        <strain evidence="16 17">NML03-0146</strain>
    </source>
</reference>